<dbReference type="PANTHER" id="PTHR24220:SF689">
    <property type="entry name" value="LIPOPROTEIN-RELEASING SYSTEM ATP-BINDING PROTEIN LOLD"/>
    <property type="match status" value="1"/>
</dbReference>
<evidence type="ECO:0000313" key="7">
    <source>
        <dbReference type="Proteomes" id="UP001194469"/>
    </source>
</evidence>
<accession>A0ABS0J419</accession>
<gene>
    <name evidence="6" type="ORF">FVW20_07895</name>
</gene>
<dbReference type="InterPro" id="IPR003593">
    <property type="entry name" value="AAA+_ATPase"/>
</dbReference>
<keyword evidence="3" id="KW-0547">Nucleotide-binding</keyword>
<organism evidence="6 7">
    <name type="scientific">Nitratidesulfovibrio oxamicus</name>
    <dbReference type="NCBI Taxonomy" id="32016"/>
    <lineage>
        <taxon>Bacteria</taxon>
        <taxon>Pseudomonadati</taxon>
        <taxon>Thermodesulfobacteriota</taxon>
        <taxon>Desulfovibrionia</taxon>
        <taxon>Desulfovibrionales</taxon>
        <taxon>Desulfovibrionaceae</taxon>
        <taxon>Nitratidesulfovibrio</taxon>
    </lineage>
</organism>
<dbReference type="InterPro" id="IPR017871">
    <property type="entry name" value="ABC_transporter-like_CS"/>
</dbReference>
<comment type="caution">
    <text evidence="6">The sequence shown here is derived from an EMBL/GenBank/DDBJ whole genome shotgun (WGS) entry which is preliminary data.</text>
</comment>
<dbReference type="Pfam" id="PF00005">
    <property type="entry name" value="ABC_tran"/>
    <property type="match status" value="1"/>
</dbReference>
<dbReference type="GO" id="GO:0005524">
    <property type="term" value="F:ATP binding"/>
    <property type="evidence" value="ECO:0007669"/>
    <property type="project" value="UniProtKB-KW"/>
</dbReference>
<dbReference type="SUPFAM" id="SSF52540">
    <property type="entry name" value="P-loop containing nucleoside triphosphate hydrolases"/>
    <property type="match status" value="1"/>
</dbReference>
<feature type="domain" description="ABC transporter" evidence="5">
    <location>
        <begin position="16"/>
        <end position="240"/>
    </location>
</feature>
<evidence type="ECO:0000256" key="4">
    <source>
        <dbReference type="ARBA" id="ARBA00022840"/>
    </source>
</evidence>
<evidence type="ECO:0000313" key="6">
    <source>
        <dbReference type="EMBL" id="MBG3876935.1"/>
    </source>
</evidence>
<dbReference type="RefSeq" id="WP_196608985.1">
    <property type="nucleotide sequence ID" value="NZ_VRYY01000194.1"/>
</dbReference>
<keyword evidence="2" id="KW-0813">Transport</keyword>
<protein>
    <submittedName>
        <fullName evidence="6">ABC transporter ATP-binding protein</fullName>
    </submittedName>
</protein>
<name>A0ABS0J419_9BACT</name>
<dbReference type="SMART" id="SM00382">
    <property type="entry name" value="AAA"/>
    <property type="match status" value="1"/>
</dbReference>
<dbReference type="EMBL" id="VRYY01000194">
    <property type="protein sequence ID" value="MBG3876935.1"/>
    <property type="molecule type" value="Genomic_DNA"/>
</dbReference>
<evidence type="ECO:0000259" key="5">
    <source>
        <dbReference type="PROSITE" id="PS50893"/>
    </source>
</evidence>
<dbReference type="PROSITE" id="PS00211">
    <property type="entry name" value="ABC_TRANSPORTER_1"/>
    <property type="match status" value="1"/>
</dbReference>
<dbReference type="Gene3D" id="3.40.50.300">
    <property type="entry name" value="P-loop containing nucleotide triphosphate hydrolases"/>
    <property type="match status" value="1"/>
</dbReference>
<reference evidence="6 7" key="1">
    <citation type="submission" date="2019-08" db="EMBL/GenBank/DDBJ databases">
        <authorList>
            <person name="Luo N."/>
        </authorList>
    </citation>
    <scope>NUCLEOTIDE SEQUENCE [LARGE SCALE GENOMIC DNA]</scope>
    <source>
        <strain evidence="6 7">NCIMB 9442</strain>
    </source>
</reference>
<comment type="similarity">
    <text evidence="1">Belongs to the ABC transporter superfamily.</text>
</comment>
<keyword evidence="7" id="KW-1185">Reference proteome</keyword>
<dbReference type="PANTHER" id="PTHR24220">
    <property type="entry name" value="IMPORT ATP-BINDING PROTEIN"/>
    <property type="match status" value="1"/>
</dbReference>
<evidence type="ECO:0000256" key="3">
    <source>
        <dbReference type="ARBA" id="ARBA00022741"/>
    </source>
</evidence>
<keyword evidence="4 6" id="KW-0067">ATP-binding</keyword>
<dbReference type="InterPro" id="IPR027417">
    <property type="entry name" value="P-loop_NTPase"/>
</dbReference>
<dbReference type="Proteomes" id="UP001194469">
    <property type="component" value="Unassembled WGS sequence"/>
</dbReference>
<dbReference type="PROSITE" id="PS50893">
    <property type="entry name" value="ABC_TRANSPORTER_2"/>
    <property type="match status" value="1"/>
</dbReference>
<evidence type="ECO:0000256" key="2">
    <source>
        <dbReference type="ARBA" id="ARBA00022448"/>
    </source>
</evidence>
<dbReference type="CDD" id="cd03255">
    <property type="entry name" value="ABC_MJ0796_LolCDE_FtsE"/>
    <property type="match status" value="1"/>
</dbReference>
<dbReference type="InterPro" id="IPR003439">
    <property type="entry name" value="ABC_transporter-like_ATP-bd"/>
</dbReference>
<sequence length="240" mass="25329">MTTDHTAHTGSARAIIEARDLCKSYPATDGGVPAPVLRGVSLRVAPGEFVAVAGRSGSGKSTLLNVLASLTLPDSGTVLFDGQDITRVSEARRNRLRHSDFAVIFQAHHLMPYLTALENVLLPFMNGLAPVPAAMAEKGRSVLDRVGLSGKAGSLPGALSGGEQQRVAIARALVRDARVLFADEPTGSLDTATGEAIMELLAELGRDGLTTVMVTHNPDYARRAHRTLIMRDGLMVDGLA</sequence>
<dbReference type="InterPro" id="IPR017911">
    <property type="entry name" value="MacB-like_ATP-bd"/>
</dbReference>
<evidence type="ECO:0000256" key="1">
    <source>
        <dbReference type="ARBA" id="ARBA00005417"/>
    </source>
</evidence>
<dbReference type="InterPro" id="IPR015854">
    <property type="entry name" value="ABC_transpr_LolD-like"/>
</dbReference>
<proteinExistence type="inferred from homology"/>